<sequence length="185" mass="20696">MDEFTDNGRSDEVNISTAARAIPTYGRVGGLVWIIRPGFIPVKRYDHKCKPSMRSSFFSLLHLILSFVIATVAVGAEYQVQTNKYDYDNGNGRKSDLMLMEDIPLPMDPREFFHVGGESVLRSLKSEFEVMDQDRYSSDLLAVAVEASSLSPDAEKGELRHVDLVLSQHLPRVASPKPPPGWLDL</sequence>
<dbReference type="Proteomes" id="UP000008142">
    <property type="component" value="Unassembled WGS sequence"/>
</dbReference>
<proteinExistence type="predicted"/>
<feature type="transmembrane region" description="Helical" evidence="1">
    <location>
        <begin position="57"/>
        <end position="76"/>
    </location>
</feature>
<keyword evidence="1" id="KW-1133">Transmembrane helix</keyword>
<accession>F0UQM2</accession>
<dbReference type="OrthoDB" id="10427291at2759"/>
<dbReference type="EMBL" id="DS990641">
    <property type="protein sequence ID" value="EGC48199.1"/>
    <property type="molecule type" value="Genomic_DNA"/>
</dbReference>
<gene>
    <name evidence="2" type="ORF">HCEG_07414</name>
</gene>
<evidence type="ECO:0000313" key="3">
    <source>
        <dbReference type="Proteomes" id="UP000008142"/>
    </source>
</evidence>
<dbReference type="VEuPathDB" id="FungiDB:I7I53_10837"/>
<dbReference type="HOGENOM" id="CLU_1245033_0_0_1"/>
<keyword evidence="1" id="KW-0472">Membrane</keyword>
<evidence type="ECO:0000313" key="2">
    <source>
        <dbReference type="EMBL" id="EGC48199.1"/>
    </source>
</evidence>
<protein>
    <submittedName>
        <fullName evidence="2">Uncharacterized protein</fullName>
    </submittedName>
</protein>
<keyword evidence="1" id="KW-0812">Transmembrane</keyword>
<name>F0UQM2_AJEC8</name>
<dbReference type="AlphaFoldDB" id="F0UQM2"/>
<evidence type="ECO:0000256" key="1">
    <source>
        <dbReference type="SAM" id="Phobius"/>
    </source>
</evidence>
<reference evidence="3" key="1">
    <citation type="submission" date="2008-07" db="EMBL/GenBank/DDBJ databases">
        <title>Annotation of Ajellomyces capsulatus strain H88.</title>
        <authorList>
            <person name="Champion M."/>
            <person name="Cuomo C."/>
            <person name="Ma L.-J."/>
            <person name="Henn M.R."/>
            <person name="Sil A."/>
            <person name="Goldman B."/>
            <person name="Young S.K."/>
            <person name="Kodira C.D."/>
            <person name="Zeng Q."/>
            <person name="Koehrsen M."/>
            <person name="Alvarado L."/>
            <person name="Berlin A."/>
            <person name="Borenstein D."/>
            <person name="Chen Z."/>
            <person name="Engels R."/>
            <person name="Freedman E."/>
            <person name="Gellesch M."/>
            <person name="Goldberg J."/>
            <person name="Griggs A."/>
            <person name="Gujja S."/>
            <person name="Heiman D."/>
            <person name="Hepburn T."/>
            <person name="Howarth C."/>
            <person name="Jen D."/>
            <person name="Larson L."/>
            <person name="Lewis B."/>
            <person name="Mehta T."/>
            <person name="Park D."/>
            <person name="Pearson M."/>
            <person name="Roberts A."/>
            <person name="Saif S."/>
            <person name="Shea T."/>
            <person name="Shenoy N."/>
            <person name="Sisk P."/>
            <person name="Stolte C."/>
            <person name="Sykes S."/>
            <person name="Walk T."/>
            <person name="White J."/>
            <person name="Yandava C."/>
            <person name="Klein B."/>
            <person name="McEwen J.G."/>
            <person name="Puccia R."/>
            <person name="Goldman G.H."/>
            <person name="Felipe M.S."/>
            <person name="Nino-Vega G."/>
            <person name="San-Blas G."/>
            <person name="Taylor J."/>
            <person name="Mendoza L."/>
            <person name="Galagan J."/>
            <person name="Nusbaum C."/>
            <person name="Birren B."/>
        </authorList>
    </citation>
    <scope>NUCLEOTIDE SEQUENCE [LARGE SCALE GENOMIC DNA]</scope>
    <source>
        <strain evidence="3">H88</strain>
    </source>
</reference>
<organism evidence="3">
    <name type="scientific">Ajellomyces capsulatus (strain H88)</name>
    <name type="common">Darling's disease fungus</name>
    <name type="synonym">Histoplasma capsulatum</name>
    <dbReference type="NCBI Taxonomy" id="544711"/>
    <lineage>
        <taxon>Eukaryota</taxon>
        <taxon>Fungi</taxon>
        <taxon>Dikarya</taxon>
        <taxon>Ascomycota</taxon>
        <taxon>Pezizomycotina</taxon>
        <taxon>Eurotiomycetes</taxon>
        <taxon>Eurotiomycetidae</taxon>
        <taxon>Onygenales</taxon>
        <taxon>Ajellomycetaceae</taxon>
        <taxon>Histoplasma</taxon>
    </lineage>
</organism>